<feature type="chain" id="PRO_5003232439" evidence="1">
    <location>
        <begin position="20"/>
        <end position="178"/>
    </location>
</feature>
<dbReference type="eggNOG" id="COG5430">
    <property type="taxonomic scope" value="Bacteria"/>
</dbReference>
<dbReference type="STRING" id="709986.Deima_1490"/>
<dbReference type="Pfam" id="PF05229">
    <property type="entry name" value="SCPU"/>
    <property type="match status" value="1"/>
</dbReference>
<evidence type="ECO:0000259" key="2">
    <source>
        <dbReference type="Pfam" id="PF05229"/>
    </source>
</evidence>
<sequence precursor="true">MNTKAIALISLLTASAAFAQNTRPANASTDSLNVAVGNYQTFAEAIESCQVDADDIDFGAFASYDMTSDLDAQGEVRVLCTNGTKFKISMSPGSGMSYTNRKMGSASGAKLAYNVYTDAGHSSVWGDQLAGYTVPNGTGNNTNVAQAFPVYALIKSADGMNATVDSYADTITVYVDTY</sequence>
<reference evidence="4" key="2">
    <citation type="submission" date="2011-01" db="EMBL/GenBank/DDBJ databases">
        <title>The complete genome of Deinococcus maricopensis DSM 21211.</title>
        <authorList>
            <consortium name="US DOE Joint Genome Institute (JGI-PGF)"/>
            <person name="Lucas S."/>
            <person name="Copeland A."/>
            <person name="Lapidus A."/>
            <person name="Goodwin L."/>
            <person name="Pitluck S."/>
            <person name="Kyrpides N."/>
            <person name="Mavromatis K."/>
            <person name="Pagani I."/>
            <person name="Ivanova N."/>
            <person name="Ovchinnikova G."/>
            <person name="Zeytun A."/>
            <person name="Detter J.C."/>
            <person name="Han C."/>
            <person name="Land M."/>
            <person name="Hauser L."/>
            <person name="Markowitz V."/>
            <person name="Cheng J.-F."/>
            <person name="Hugenholtz P."/>
            <person name="Woyke T."/>
            <person name="Wu D."/>
            <person name="Pukall R."/>
            <person name="Gehrich-Schroeter G."/>
            <person name="Brambilla E."/>
            <person name="Klenk H.-P."/>
            <person name="Eisen J.A."/>
        </authorList>
    </citation>
    <scope>NUCLEOTIDE SEQUENCE [LARGE SCALE GENOMIC DNA]</scope>
    <source>
        <strain evidence="4">DSM 21211 / LMG 22137 / NRRL B-23946 / LB-34</strain>
    </source>
</reference>
<dbReference type="AlphaFoldDB" id="E8U7V0"/>
<feature type="domain" description="Spore coat protein U/FanG" evidence="2">
    <location>
        <begin position="43"/>
        <end position="173"/>
    </location>
</feature>
<name>E8U7V0_DEIML</name>
<keyword evidence="4" id="KW-1185">Reference proteome</keyword>
<dbReference type="KEGG" id="dmr:Deima_1490"/>
<protein>
    <submittedName>
        <fullName evidence="3">Spore coat protein U</fullName>
    </submittedName>
</protein>
<dbReference type="InterPro" id="IPR007893">
    <property type="entry name" value="Spore_coat_U/FanG"/>
</dbReference>
<gene>
    <name evidence="3" type="ordered locus">Deima_1490</name>
</gene>
<dbReference type="EMBL" id="CP002454">
    <property type="protein sequence ID" value="ADV67139.1"/>
    <property type="molecule type" value="Genomic_DNA"/>
</dbReference>
<keyword evidence="3" id="KW-0946">Virion</keyword>
<dbReference type="RefSeq" id="WP_013556644.1">
    <property type="nucleotide sequence ID" value="NC_014958.1"/>
</dbReference>
<reference evidence="3 4" key="1">
    <citation type="journal article" date="2011" name="Stand. Genomic Sci.">
        <title>Complete genome sequence of Deinococcus maricopensis type strain (LB-34).</title>
        <authorList>
            <person name="Pukall R."/>
            <person name="Zeytun A."/>
            <person name="Lucas S."/>
            <person name="Lapidus A."/>
            <person name="Hammon N."/>
            <person name="Deshpande S."/>
            <person name="Nolan M."/>
            <person name="Cheng J.F."/>
            <person name="Pitluck S."/>
            <person name="Liolios K."/>
            <person name="Pagani I."/>
            <person name="Mikhailova N."/>
            <person name="Ivanova N."/>
            <person name="Mavromatis K."/>
            <person name="Pati A."/>
            <person name="Tapia R."/>
            <person name="Han C."/>
            <person name="Goodwin L."/>
            <person name="Chen A."/>
            <person name="Palaniappan K."/>
            <person name="Land M."/>
            <person name="Hauser L."/>
            <person name="Chang Y.J."/>
            <person name="Jeffries C.D."/>
            <person name="Brambilla E.M."/>
            <person name="Rohde M."/>
            <person name="Goker M."/>
            <person name="Detter J.C."/>
            <person name="Woyke T."/>
            <person name="Bristow J."/>
            <person name="Eisen J.A."/>
            <person name="Markowitz V."/>
            <person name="Hugenholtz P."/>
            <person name="Kyrpides N.C."/>
            <person name="Klenk H.P."/>
        </authorList>
    </citation>
    <scope>NUCLEOTIDE SEQUENCE [LARGE SCALE GENOMIC DNA]</scope>
    <source>
        <strain evidence="4">DSM 21211 / LMG 22137 / NRRL B-23946 / LB-34</strain>
    </source>
</reference>
<dbReference type="SMART" id="SM00972">
    <property type="entry name" value="SCPU"/>
    <property type="match status" value="1"/>
</dbReference>
<proteinExistence type="predicted"/>
<evidence type="ECO:0000313" key="4">
    <source>
        <dbReference type="Proteomes" id="UP000008635"/>
    </source>
</evidence>
<dbReference type="HOGENOM" id="CLU_103262_1_0_0"/>
<dbReference type="PANTHER" id="PTHR37089">
    <property type="entry name" value="PROTEIN U-RELATED"/>
    <property type="match status" value="1"/>
</dbReference>
<dbReference type="Proteomes" id="UP000008635">
    <property type="component" value="Chromosome"/>
</dbReference>
<evidence type="ECO:0000313" key="3">
    <source>
        <dbReference type="EMBL" id="ADV67139.1"/>
    </source>
</evidence>
<keyword evidence="3" id="KW-0167">Capsid protein</keyword>
<evidence type="ECO:0000256" key="1">
    <source>
        <dbReference type="SAM" id="SignalP"/>
    </source>
</evidence>
<organism evidence="3 4">
    <name type="scientific">Deinococcus maricopensis (strain DSM 21211 / LMG 22137 / NRRL B-23946 / LB-34)</name>
    <dbReference type="NCBI Taxonomy" id="709986"/>
    <lineage>
        <taxon>Bacteria</taxon>
        <taxon>Thermotogati</taxon>
        <taxon>Deinococcota</taxon>
        <taxon>Deinococci</taxon>
        <taxon>Deinococcales</taxon>
        <taxon>Deinococcaceae</taxon>
        <taxon>Deinococcus</taxon>
    </lineage>
</organism>
<keyword evidence="1" id="KW-0732">Signal</keyword>
<accession>E8U7V0</accession>
<feature type="signal peptide" evidence="1">
    <location>
        <begin position="1"/>
        <end position="19"/>
    </location>
</feature>
<dbReference type="InterPro" id="IPR053167">
    <property type="entry name" value="Spore_coat_component"/>
</dbReference>
<dbReference type="OrthoDB" id="8588792at2"/>